<evidence type="ECO:0000313" key="1">
    <source>
        <dbReference type="EMBL" id="MBW0470409.1"/>
    </source>
</evidence>
<keyword evidence="2" id="KW-1185">Reference proteome</keyword>
<evidence type="ECO:0000313" key="2">
    <source>
        <dbReference type="Proteomes" id="UP000765509"/>
    </source>
</evidence>
<sequence>MIHYLYHFNPIINRKNGLITYFSSHKDSSGLIHPTGNDFATVSNSVSMLGELKTPFLPSSVHIPSIILPYSLLQSRDEVLKEINDVGEDVDISSLHLFKVDMDLPSLSFHISLEEKWDGHNGKKKLKLF</sequence>
<protein>
    <submittedName>
        <fullName evidence="1">Uncharacterized protein</fullName>
    </submittedName>
</protein>
<comment type="caution">
    <text evidence="1">The sequence shown here is derived from an EMBL/GenBank/DDBJ whole genome shotgun (WGS) entry which is preliminary data.</text>
</comment>
<name>A0A9Q3GKI9_9BASI</name>
<accession>A0A9Q3GKI9</accession>
<dbReference type="Proteomes" id="UP000765509">
    <property type="component" value="Unassembled WGS sequence"/>
</dbReference>
<reference evidence="1" key="1">
    <citation type="submission" date="2021-03" db="EMBL/GenBank/DDBJ databases">
        <title>Draft genome sequence of rust myrtle Austropuccinia psidii MF-1, a brazilian biotype.</title>
        <authorList>
            <person name="Quecine M.C."/>
            <person name="Pachon D.M.R."/>
            <person name="Bonatelli M.L."/>
            <person name="Correr F.H."/>
            <person name="Franceschini L.M."/>
            <person name="Leite T.F."/>
            <person name="Margarido G.R.A."/>
            <person name="Almeida C.A."/>
            <person name="Ferrarezi J.A."/>
            <person name="Labate C.A."/>
        </authorList>
    </citation>
    <scope>NUCLEOTIDE SEQUENCE</scope>
    <source>
        <strain evidence="1">MF-1</strain>
    </source>
</reference>
<proteinExistence type="predicted"/>
<gene>
    <name evidence="1" type="ORF">O181_010124</name>
</gene>
<dbReference type="AlphaFoldDB" id="A0A9Q3GKI9"/>
<dbReference type="EMBL" id="AVOT02002452">
    <property type="protein sequence ID" value="MBW0470409.1"/>
    <property type="molecule type" value="Genomic_DNA"/>
</dbReference>
<organism evidence="1 2">
    <name type="scientific">Austropuccinia psidii MF-1</name>
    <dbReference type="NCBI Taxonomy" id="1389203"/>
    <lineage>
        <taxon>Eukaryota</taxon>
        <taxon>Fungi</taxon>
        <taxon>Dikarya</taxon>
        <taxon>Basidiomycota</taxon>
        <taxon>Pucciniomycotina</taxon>
        <taxon>Pucciniomycetes</taxon>
        <taxon>Pucciniales</taxon>
        <taxon>Sphaerophragmiaceae</taxon>
        <taxon>Austropuccinia</taxon>
    </lineage>
</organism>